<keyword evidence="5 7" id="KW-0560">Oxidoreductase</keyword>
<evidence type="ECO:0000256" key="4">
    <source>
        <dbReference type="ARBA" id="ARBA00022857"/>
    </source>
</evidence>
<dbReference type="GO" id="GO:0003942">
    <property type="term" value="F:N-acetyl-gamma-glutamyl-phosphate reductase activity"/>
    <property type="evidence" value="ECO:0007669"/>
    <property type="project" value="UniProtKB-UniRule"/>
</dbReference>
<dbReference type="Proteomes" id="UP000199568">
    <property type="component" value="Unassembled WGS sequence"/>
</dbReference>
<dbReference type="PANTHER" id="PTHR32338">
    <property type="entry name" value="N-ACETYL-GAMMA-GLUTAMYL-PHOSPHATE REDUCTASE, CHLOROPLASTIC-RELATED-RELATED"/>
    <property type="match status" value="1"/>
</dbReference>
<comment type="function">
    <text evidence="7">Catalyzes the NADPH-dependent reduction of N-acetyl-5-glutamyl phosphate to yield N-acetyl-L-glutamate 5-semialdehyde.</text>
</comment>
<dbReference type="EC" id="1.2.1.38" evidence="7"/>
<reference evidence="10 11" key="1">
    <citation type="submission" date="2016-10" db="EMBL/GenBank/DDBJ databases">
        <authorList>
            <person name="de Groot N.N."/>
        </authorList>
    </citation>
    <scope>NUCLEOTIDE SEQUENCE [LARGE SCALE GENOMIC DNA]</scope>
    <source>
        <strain evidence="10 11">DSM 18979</strain>
    </source>
</reference>
<dbReference type="GO" id="GO:0070401">
    <property type="term" value="F:NADP+ binding"/>
    <property type="evidence" value="ECO:0007669"/>
    <property type="project" value="InterPro"/>
</dbReference>
<evidence type="ECO:0000259" key="9">
    <source>
        <dbReference type="SMART" id="SM00859"/>
    </source>
</evidence>
<evidence type="ECO:0000256" key="6">
    <source>
        <dbReference type="ARBA" id="ARBA00050557"/>
    </source>
</evidence>
<comment type="pathway">
    <text evidence="1 7">Amino-acid biosynthesis; L-arginine biosynthesis; N(2)-acetyl-L-ornithine from L-glutamate: step 3/4.</text>
</comment>
<evidence type="ECO:0000313" key="10">
    <source>
        <dbReference type="EMBL" id="SET65852.1"/>
    </source>
</evidence>
<dbReference type="OrthoDB" id="9801289at2"/>
<feature type="active site" evidence="7 8">
    <location>
        <position position="150"/>
    </location>
</feature>
<dbReference type="RefSeq" id="WP_090446052.1">
    <property type="nucleotide sequence ID" value="NZ_FOHU01000018.1"/>
</dbReference>
<comment type="subcellular location">
    <subcellularLocation>
        <location evidence="7">Cytoplasm</location>
    </subcellularLocation>
</comment>
<comment type="similarity">
    <text evidence="7">Belongs to the NAGSA dehydrogenase family. Type 1 subfamily.</text>
</comment>
<keyword evidence="11" id="KW-1185">Reference proteome</keyword>
<dbReference type="NCBIfam" id="TIGR01850">
    <property type="entry name" value="argC"/>
    <property type="match status" value="1"/>
</dbReference>
<dbReference type="Gene3D" id="3.30.360.10">
    <property type="entry name" value="Dihydrodipicolinate Reductase, domain 2"/>
    <property type="match status" value="1"/>
</dbReference>
<dbReference type="STRING" id="426128.SAMN05660297_03059"/>
<dbReference type="HAMAP" id="MF_00150">
    <property type="entry name" value="ArgC_type1"/>
    <property type="match status" value="1"/>
</dbReference>
<evidence type="ECO:0000256" key="8">
    <source>
        <dbReference type="PROSITE-ProRule" id="PRU10010"/>
    </source>
</evidence>
<keyword evidence="3 7" id="KW-0028">Amino-acid biosynthesis</keyword>
<dbReference type="CDD" id="cd17895">
    <property type="entry name" value="AGPR_1_N"/>
    <property type="match status" value="1"/>
</dbReference>
<proteinExistence type="inferred from homology"/>
<dbReference type="InterPro" id="IPR036291">
    <property type="entry name" value="NAD(P)-bd_dom_sf"/>
</dbReference>
<dbReference type="EMBL" id="FOHU01000018">
    <property type="protein sequence ID" value="SET65852.1"/>
    <property type="molecule type" value="Genomic_DNA"/>
</dbReference>
<keyword evidence="7" id="KW-0963">Cytoplasm</keyword>
<keyword evidence="4 7" id="KW-0521">NADP</keyword>
<protein>
    <recommendedName>
        <fullName evidence="7">N-acetyl-gamma-glutamyl-phosphate reductase</fullName>
        <shortName evidence="7">AGPR</shortName>
        <ecNumber evidence="7">1.2.1.38</ecNumber>
    </recommendedName>
    <alternativeName>
        <fullName evidence="7">N-acetyl-glutamate semialdehyde dehydrogenase</fullName>
        <shortName evidence="7">NAGSA dehydrogenase</shortName>
    </alternativeName>
</protein>
<dbReference type="PROSITE" id="PS01224">
    <property type="entry name" value="ARGC"/>
    <property type="match status" value="1"/>
</dbReference>
<dbReference type="Gene3D" id="3.40.50.720">
    <property type="entry name" value="NAD(P)-binding Rossmann-like Domain"/>
    <property type="match status" value="1"/>
</dbReference>
<dbReference type="GO" id="GO:0005737">
    <property type="term" value="C:cytoplasm"/>
    <property type="evidence" value="ECO:0007669"/>
    <property type="project" value="UniProtKB-SubCell"/>
</dbReference>
<dbReference type="InterPro" id="IPR023013">
    <property type="entry name" value="AGPR_AS"/>
</dbReference>
<gene>
    <name evidence="7" type="primary">argC</name>
    <name evidence="10" type="ORF">SAMN05660297_03059</name>
</gene>
<sequence>MIKVGIIGSTGYVGAELTRLLSHHSEVEIMFLDSRSYASMEYSRVYPSLRGSVEKECTSINLDEDLENIDVLFCALPHGLSQAAVKKIVEKGKKVIDLSADFRLKDVDVYESWYGVKHEARDQLSGAVYGLSEIYPEEIAKAQLIANPGCYPTSILLPLYPLLKEDVIDTDSIIIDAKSGVSGAGRAPSDTNLYPQCNENIKAYSIGSHRHTPEIEQELTIAAGKELKIQFTPHLTPMTRGILSVIYISNKKGTTYQQMKDVYEKYYGDQKFIRLLEENEYPQTKAVYASNYCDISFKIDDRTQNIIIVSAIDNLVKGAAGQAVQNMNLMFGFNTDEGLQHAPIWP</sequence>
<dbReference type="Pfam" id="PF22698">
    <property type="entry name" value="Semialdhyde_dhC_1"/>
    <property type="match status" value="1"/>
</dbReference>
<dbReference type="SMART" id="SM00859">
    <property type="entry name" value="Semialdhyde_dh"/>
    <property type="match status" value="1"/>
</dbReference>
<dbReference type="PANTHER" id="PTHR32338:SF10">
    <property type="entry name" value="N-ACETYL-GAMMA-GLUTAMYL-PHOSPHATE REDUCTASE, CHLOROPLASTIC-RELATED"/>
    <property type="match status" value="1"/>
</dbReference>
<evidence type="ECO:0000256" key="7">
    <source>
        <dbReference type="HAMAP-Rule" id="MF_00150"/>
    </source>
</evidence>
<dbReference type="InterPro" id="IPR000534">
    <property type="entry name" value="Semialdehyde_DH_NAD-bd"/>
</dbReference>
<dbReference type="UniPathway" id="UPA00068">
    <property type="reaction ID" value="UER00108"/>
</dbReference>
<dbReference type="FunFam" id="3.30.360.10:FF:000014">
    <property type="entry name" value="N-acetyl-gamma-glutamyl-phosphate reductase"/>
    <property type="match status" value="1"/>
</dbReference>
<dbReference type="SUPFAM" id="SSF55347">
    <property type="entry name" value="Glyceraldehyde-3-phosphate dehydrogenase-like, C-terminal domain"/>
    <property type="match status" value="1"/>
</dbReference>
<dbReference type="InterPro" id="IPR058924">
    <property type="entry name" value="AGPR_dimerisation_dom"/>
</dbReference>
<evidence type="ECO:0000256" key="2">
    <source>
        <dbReference type="ARBA" id="ARBA00022571"/>
    </source>
</evidence>
<dbReference type="AlphaFoldDB" id="A0A1I0G518"/>
<evidence type="ECO:0000256" key="1">
    <source>
        <dbReference type="ARBA" id="ARBA00004862"/>
    </source>
</evidence>
<evidence type="ECO:0000313" key="11">
    <source>
        <dbReference type="Proteomes" id="UP000199568"/>
    </source>
</evidence>
<name>A0A1I0G518_9FIRM</name>
<dbReference type="CDD" id="cd23934">
    <property type="entry name" value="AGPR_1_C"/>
    <property type="match status" value="1"/>
</dbReference>
<feature type="domain" description="Semialdehyde dehydrogenase NAD-binding" evidence="9">
    <location>
        <begin position="3"/>
        <end position="142"/>
    </location>
</feature>
<accession>A0A1I0G518</accession>
<dbReference type="Pfam" id="PF01118">
    <property type="entry name" value="Semialdhyde_dh"/>
    <property type="match status" value="1"/>
</dbReference>
<dbReference type="InterPro" id="IPR000706">
    <property type="entry name" value="AGPR_type-1"/>
</dbReference>
<dbReference type="InterPro" id="IPR050085">
    <property type="entry name" value="AGPR"/>
</dbReference>
<dbReference type="GO" id="GO:0006526">
    <property type="term" value="P:L-arginine biosynthetic process"/>
    <property type="evidence" value="ECO:0007669"/>
    <property type="project" value="UniProtKB-UniRule"/>
</dbReference>
<keyword evidence="2 7" id="KW-0055">Arginine biosynthesis</keyword>
<dbReference type="SUPFAM" id="SSF51735">
    <property type="entry name" value="NAD(P)-binding Rossmann-fold domains"/>
    <property type="match status" value="1"/>
</dbReference>
<comment type="catalytic activity">
    <reaction evidence="6 7">
        <text>N-acetyl-L-glutamate 5-semialdehyde + phosphate + NADP(+) = N-acetyl-L-glutamyl 5-phosphate + NADPH + H(+)</text>
        <dbReference type="Rhea" id="RHEA:21588"/>
        <dbReference type="ChEBI" id="CHEBI:15378"/>
        <dbReference type="ChEBI" id="CHEBI:29123"/>
        <dbReference type="ChEBI" id="CHEBI:43474"/>
        <dbReference type="ChEBI" id="CHEBI:57783"/>
        <dbReference type="ChEBI" id="CHEBI:57936"/>
        <dbReference type="ChEBI" id="CHEBI:58349"/>
        <dbReference type="EC" id="1.2.1.38"/>
    </reaction>
</comment>
<evidence type="ECO:0000256" key="3">
    <source>
        <dbReference type="ARBA" id="ARBA00022605"/>
    </source>
</evidence>
<evidence type="ECO:0000256" key="5">
    <source>
        <dbReference type="ARBA" id="ARBA00023002"/>
    </source>
</evidence>
<dbReference type="GO" id="GO:0051287">
    <property type="term" value="F:NAD binding"/>
    <property type="evidence" value="ECO:0007669"/>
    <property type="project" value="InterPro"/>
</dbReference>
<organism evidence="10 11">
    <name type="scientific">Natronincola peptidivorans</name>
    <dbReference type="NCBI Taxonomy" id="426128"/>
    <lineage>
        <taxon>Bacteria</taxon>
        <taxon>Bacillati</taxon>
        <taxon>Bacillota</taxon>
        <taxon>Clostridia</taxon>
        <taxon>Peptostreptococcales</taxon>
        <taxon>Natronincolaceae</taxon>
        <taxon>Natronincola</taxon>
    </lineage>
</organism>